<keyword evidence="6 7" id="KW-0472">Membrane</keyword>
<dbReference type="AlphaFoldDB" id="A0A239CTP1"/>
<dbReference type="SMART" id="SM00382">
    <property type="entry name" value="AAA"/>
    <property type="match status" value="1"/>
</dbReference>
<dbReference type="GO" id="GO:0034775">
    <property type="term" value="P:glutathione transmembrane transport"/>
    <property type="evidence" value="ECO:0007669"/>
    <property type="project" value="InterPro"/>
</dbReference>
<keyword evidence="5 7" id="KW-1133">Transmembrane helix</keyword>
<dbReference type="Gene3D" id="1.20.1560.10">
    <property type="entry name" value="ABC transporter type 1, transmembrane domain"/>
    <property type="match status" value="1"/>
</dbReference>
<name>A0A239CTP1_9RHOB</name>
<dbReference type="GO" id="GO:0140359">
    <property type="term" value="F:ABC-type transporter activity"/>
    <property type="evidence" value="ECO:0007669"/>
    <property type="project" value="InterPro"/>
</dbReference>
<dbReference type="InterPro" id="IPR039421">
    <property type="entry name" value="Type_1_exporter"/>
</dbReference>
<reference evidence="10 11" key="1">
    <citation type="submission" date="2017-06" db="EMBL/GenBank/DDBJ databases">
        <authorList>
            <person name="Kim H.J."/>
            <person name="Triplett B.A."/>
        </authorList>
    </citation>
    <scope>NUCLEOTIDE SEQUENCE [LARGE SCALE GENOMIC DNA]</scope>
    <source>
        <strain evidence="10 11">DSM 29339</strain>
    </source>
</reference>
<dbReference type="PANTHER" id="PTHR24221">
    <property type="entry name" value="ATP-BINDING CASSETTE SUB-FAMILY B"/>
    <property type="match status" value="1"/>
</dbReference>
<dbReference type="PROSITE" id="PS50893">
    <property type="entry name" value="ABC_TRANSPORTER_2"/>
    <property type="match status" value="1"/>
</dbReference>
<evidence type="ECO:0000313" key="11">
    <source>
        <dbReference type="Proteomes" id="UP000198426"/>
    </source>
</evidence>
<dbReference type="InterPro" id="IPR003439">
    <property type="entry name" value="ABC_transporter-like_ATP-bd"/>
</dbReference>
<dbReference type="RefSeq" id="WP_089230929.1">
    <property type="nucleotide sequence ID" value="NZ_FZOY01000001.1"/>
</dbReference>
<dbReference type="PROSITE" id="PS00211">
    <property type="entry name" value="ABC_TRANSPORTER_1"/>
    <property type="match status" value="1"/>
</dbReference>
<dbReference type="GO" id="GO:0045454">
    <property type="term" value="P:cell redox homeostasis"/>
    <property type="evidence" value="ECO:0007669"/>
    <property type="project" value="InterPro"/>
</dbReference>
<feature type="transmembrane region" description="Helical" evidence="7">
    <location>
        <begin position="251"/>
        <end position="271"/>
    </location>
</feature>
<dbReference type="GO" id="GO:0016887">
    <property type="term" value="F:ATP hydrolysis activity"/>
    <property type="evidence" value="ECO:0007669"/>
    <property type="project" value="InterPro"/>
</dbReference>
<dbReference type="OrthoDB" id="5288404at2"/>
<dbReference type="EMBL" id="FZOY01000001">
    <property type="protein sequence ID" value="SNS23447.1"/>
    <property type="molecule type" value="Genomic_DNA"/>
</dbReference>
<dbReference type="SUPFAM" id="SSF52540">
    <property type="entry name" value="P-loop containing nucleoside triphosphate hydrolases"/>
    <property type="match status" value="1"/>
</dbReference>
<dbReference type="NCBIfam" id="TIGR02868">
    <property type="entry name" value="CydC"/>
    <property type="match status" value="1"/>
</dbReference>
<evidence type="ECO:0000256" key="3">
    <source>
        <dbReference type="ARBA" id="ARBA00022741"/>
    </source>
</evidence>
<feature type="transmembrane region" description="Helical" evidence="7">
    <location>
        <begin position="37"/>
        <end position="60"/>
    </location>
</feature>
<feature type="domain" description="ABC transporter" evidence="8">
    <location>
        <begin position="343"/>
        <end position="553"/>
    </location>
</feature>
<keyword evidence="11" id="KW-1185">Reference proteome</keyword>
<dbReference type="InterPro" id="IPR017871">
    <property type="entry name" value="ABC_transporter-like_CS"/>
</dbReference>
<feature type="transmembrane region" description="Helical" evidence="7">
    <location>
        <begin position="167"/>
        <end position="185"/>
    </location>
</feature>
<dbReference type="InterPro" id="IPR027417">
    <property type="entry name" value="P-loop_NTPase"/>
</dbReference>
<sequence>MTRHLLSVFAMILRSESWALARGIALSVVVLSMGATLLGLSGWFIVAAGAAGLAGTGAVFDVFRPSAAVRFLALGRTAARYGERLLTHDATLRALALLRVRLLARISAAPFEVMSRFRGAQVLGRLTADVDALDGVALRLVIPLLAGGVTLAGAWAVLAWLVDPRVASWSVLGLAAGSALALGWAMRASARPSRLAAAADQAFRVRVIDHLRGRAMLAFAGQLDSSLASVLDADARARRAGLQVARVERRAGVLVSVAVTLAAAGALLLGAELARGGVITAPKVALAVLAVLALAETVAPLRRGVAEIGAMRDAARRVNRMLQTTPDPRPMPAGPQPDIAPGLQLDTVTLAAPGARQPLFAGVNLTVAPGETVALTGPSGIGKSTLLNAVAGLTAVQGGRILIGERPVGDWTEPDLRAVLGYLPQRSALISGTIAENLRLGAPDAGDAALHAVLADVALDGVVRRMGGLDARLGEGGKGLSGGEARRLVLARVLLRRPRILLLDEPTEGLDRETAARVLQGVRRACPDAAILLSAHRKVERGWANRALPLIRL</sequence>
<evidence type="ECO:0000256" key="6">
    <source>
        <dbReference type="ARBA" id="ARBA00023136"/>
    </source>
</evidence>
<dbReference type="SUPFAM" id="SSF90123">
    <property type="entry name" value="ABC transporter transmembrane region"/>
    <property type="match status" value="1"/>
</dbReference>
<organism evidence="10 11">
    <name type="scientific">Tropicimonas sediminicola</name>
    <dbReference type="NCBI Taxonomy" id="1031541"/>
    <lineage>
        <taxon>Bacteria</taxon>
        <taxon>Pseudomonadati</taxon>
        <taxon>Pseudomonadota</taxon>
        <taxon>Alphaproteobacteria</taxon>
        <taxon>Rhodobacterales</taxon>
        <taxon>Roseobacteraceae</taxon>
        <taxon>Tropicimonas</taxon>
    </lineage>
</organism>
<dbReference type="InterPro" id="IPR036640">
    <property type="entry name" value="ABC1_TM_sf"/>
</dbReference>
<dbReference type="InterPro" id="IPR014223">
    <property type="entry name" value="ABC_CydC/D"/>
</dbReference>
<keyword evidence="2 7" id="KW-0812">Transmembrane</keyword>
<dbReference type="PROSITE" id="PS50929">
    <property type="entry name" value="ABC_TM1F"/>
    <property type="match status" value="1"/>
</dbReference>
<dbReference type="InterPro" id="IPR003593">
    <property type="entry name" value="AAA+_ATPase"/>
</dbReference>
<feature type="domain" description="ABC transmembrane type-1" evidence="9">
    <location>
        <begin position="23"/>
        <end position="310"/>
    </location>
</feature>
<dbReference type="GO" id="GO:0034040">
    <property type="term" value="F:ATPase-coupled lipid transmembrane transporter activity"/>
    <property type="evidence" value="ECO:0007669"/>
    <property type="project" value="TreeGrafter"/>
</dbReference>
<feature type="transmembrane region" description="Helical" evidence="7">
    <location>
        <begin position="277"/>
        <end position="295"/>
    </location>
</feature>
<proteinExistence type="predicted"/>
<dbReference type="InterPro" id="IPR011527">
    <property type="entry name" value="ABC1_TM_dom"/>
</dbReference>
<accession>A0A239CTP1</accession>
<dbReference type="Pfam" id="PF00005">
    <property type="entry name" value="ABC_tran"/>
    <property type="match status" value="1"/>
</dbReference>
<evidence type="ECO:0000313" key="10">
    <source>
        <dbReference type="EMBL" id="SNS23447.1"/>
    </source>
</evidence>
<comment type="subcellular location">
    <subcellularLocation>
        <location evidence="1">Cell membrane</location>
        <topology evidence="1">Multi-pass membrane protein</topology>
    </subcellularLocation>
</comment>
<keyword evidence="4 10" id="KW-0067">ATP-binding</keyword>
<dbReference type="GO" id="GO:0005886">
    <property type="term" value="C:plasma membrane"/>
    <property type="evidence" value="ECO:0007669"/>
    <property type="project" value="UniProtKB-SubCell"/>
</dbReference>
<evidence type="ECO:0000259" key="9">
    <source>
        <dbReference type="PROSITE" id="PS50929"/>
    </source>
</evidence>
<dbReference type="PANTHER" id="PTHR24221:SF654">
    <property type="entry name" value="ATP-BINDING CASSETTE SUB-FAMILY B MEMBER 6"/>
    <property type="match status" value="1"/>
</dbReference>
<evidence type="ECO:0000256" key="4">
    <source>
        <dbReference type="ARBA" id="ARBA00022840"/>
    </source>
</evidence>
<feature type="transmembrane region" description="Helical" evidence="7">
    <location>
        <begin position="140"/>
        <end position="161"/>
    </location>
</feature>
<protein>
    <submittedName>
        <fullName evidence="10">ATP-binding cassette, subfamily C, CydC</fullName>
    </submittedName>
</protein>
<evidence type="ECO:0000256" key="2">
    <source>
        <dbReference type="ARBA" id="ARBA00022692"/>
    </source>
</evidence>
<dbReference type="Proteomes" id="UP000198426">
    <property type="component" value="Unassembled WGS sequence"/>
</dbReference>
<evidence type="ECO:0000259" key="8">
    <source>
        <dbReference type="PROSITE" id="PS50893"/>
    </source>
</evidence>
<dbReference type="Gene3D" id="3.40.50.300">
    <property type="entry name" value="P-loop containing nucleotide triphosphate hydrolases"/>
    <property type="match status" value="1"/>
</dbReference>
<evidence type="ECO:0000256" key="5">
    <source>
        <dbReference type="ARBA" id="ARBA00022989"/>
    </source>
</evidence>
<evidence type="ECO:0000256" key="1">
    <source>
        <dbReference type="ARBA" id="ARBA00004651"/>
    </source>
</evidence>
<dbReference type="GO" id="GO:0005524">
    <property type="term" value="F:ATP binding"/>
    <property type="evidence" value="ECO:0007669"/>
    <property type="project" value="UniProtKB-KW"/>
</dbReference>
<evidence type="ECO:0000256" key="7">
    <source>
        <dbReference type="SAM" id="Phobius"/>
    </source>
</evidence>
<keyword evidence="3" id="KW-0547">Nucleotide-binding</keyword>
<gene>
    <name evidence="10" type="ORF">SAMN05421757_101467</name>
</gene>